<proteinExistence type="predicted"/>
<dbReference type="EMBL" id="CP015820">
    <property type="protein sequence ID" value="AQT42183.1"/>
    <property type="molecule type" value="Genomic_DNA"/>
</dbReference>
<dbReference type="InterPro" id="IPR040086">
    <property type="entry name" value="MJ0683-like"/>
</dbReference>
<dbReference type="GO" id="GO:0051536">
    <property type="term" value="F:iron-sulfur cluster binding"/>
    <property type="evidence" value="ECO:0007669"/>
    <property type="project" value="UniProtKB-KW"/>
</dbReference>
<dbReference type="Pfam" id="PF04055">
    <property type="entry name" value="Radical_SAM"/>
    <property type="match status" value="1"/>
</dbReference>
<protein>
    <submittedName>
        <fullName evidence="5">DNA repair photolyase</fullName>
    </submittedName>
</protein>
<gene>
    <name evidence="5" type="ORF">BBC0178_006870</name>
</gene>
<dbReference type="InterPro" id="IPR006638">
    <property type="entry name" value="Elp3/MiaA/NifB-like_rSAM"/>
</dbReference>
<organism evidence="5 6">
    <name type="scientific">Bartonella apihabitans</name>
    <dbReference type="NCBI Taxonomy" id="2750929"/>
    <lineage>
        <taxon>Bacteria</taxon>
        <taxon>Pseudomonadati</taxon>
        <taxon>Pseudomonadota</taxon>
        <taxon>Alphaproteobacteria</taxon>
        <taxon>Hyphomicrobiales</taxon>
        <taxon>Bartonellaceae</taxon>
        <taxon>Bartonella</taxon>
    </lineage>
</organism>
<dbReference type="CDD" id="cd01335">
    <property type="entry name" value="Radical_SAM"/>
    <property type="match status" value="1"/>
</dbReference>
<dbReference type="RefSeq" id="WP_078039215.1">
    <property type="nucleotide sequence ID" value="NZ_CP015820.1"/>
</dbReference>
<dbReference type="SFLD" id="SFLDG01084">
    <property type="entry name" value="Uncharacterised_Radical_SAM_Su"/>
    <property type="match status" value="1"/>
</dbReference>
<dbReference type="SMART" id="SM00729">
    <property type="entry name" value="Elp3"/>
    <property type="match status" value="1"/>
</dbReference>
<dbReference type="KEGG" id="bapa:BBC0178_006870"/>
<feature type="domain" description="Radical SAM core" evidence="4">
    <location>
        <begin position="96"/>
        <end position="336"/>
    </location>
</feature>
<evidence type="ECO:0000256" key="3">
    <source>
        <dbReference type="ARBA" id="ARBA00023014"/>
    </source>
</evidence>
<sequence length="399" mass="45628">MGKAAINQHLVNVMAKADQLAFNAMSTDGGRMLLDQSLLRTEAQQTRGRGAALNPAGRFEKQSGERFYDGWDLDEQLSPLQTSVETEKARTIITHNDSPDIFFDRSINPYRGCEHGCIYCFARPTHSYMGLSAGIDFETKLFAKPDAAKLLERELSKPDYKVRPIAIGTNTDPYQPVEKKWQIMRQILDVLDKCNHPVCITTKSALIVRDCDILERMTERKLVRVALSITTLDRKLARLMEPRAATPERRLWAIKELTKKGVPVSVMMAPVIPGLNDHEIENVLTRAKEAGAIDAGYVMLRLPYEVAPLFKDWLLREYPDRYRRVMQLLRDMRGGKDYDADWKTRMSGEGPFAKLVADRFRLARQRLGLHERHQKLEIGLFRPPLKVAKQLSFLFDDKI</sequence>
<evidence type="ECO:0000259" key="4">
    <source>
        <dbReference type="PROSITE" id="PS51918"/>
    </source>
</evidence>
<reference evidence="5 6" key="1">
    <citation type="submission" date="2016-11" db="EMBL/GenBank/DDBJ databases">
        <title>Comparative genomics of Bartonella apis.</title>
        <authorList>
            <person name="Engel P."/>
        </authorList>
    </citation>
    <scope>NUCLEOTIDE SEQUENCE [LARGE SCALE GENOMIC DNA]</scope>
    <source>
        <strain evidence="5 6">BBC0178</strain>
    </source>
</reference>
<evidence type="ECO:0000256" key="1">
    <source>
        <dbReference type="ARBA" id="ARBA00022723"/>
    </source>
</evidence>
<name>A0A1U9MA39_9HYPH</name>
<evidence type="ECO:0000313" key="6">
    <source>
        <dbReference type="Proteomes" id="UP000189660"/>
    </source>
</evidence>
<evidence type="ECO:0000256" key="2">
    <source>
        <dbReference type="ARBA" id="ARBA00023004"/>
    </source>
</evidence>
<keyword evidence="6" id="KW-1185">Reference proteome</keyword>
<keyword evidence="1" id="KW-0479">Metal-binding</keyword>
<accession>A0A1U9MA39</accession>
<keyword evidence="3" id="KW-0411">Iron-sulfur</keyword>
<dbReference type="Gene3D" id="3.80.30.30">
    <property type="match status" value="1"/>
</dbReference>
<dbReference type="PANTHER" id="PTHR43432:SF3">
    <property type="entry name" value="SLR0285 PROTEIN"/>
    <property type="match status" value="1"/>
</dbReference>
<dbReference type="Proteomes" id="UP000189660">
    <property type="component" value="Chromosome"/>
</dbReference>
<dbReference type="OrthoDB" id="9785699at2"/>
<dbReference type="InterPro" id="IPR058240">
    <property type="entry name" value="rSAM_sf"/>
</dbReference>
<dbReference type="GO" id="GO:0003824">
    <property type="term" value="F:catalytic activity"/>
    <property type="evidence" value="ECO:0007669"/>
    <property type="project" value="InterPro"/>
</dbReference>
<dbReference type="SFLD" id="SFLDS00029">
    <property type="entry name" value="Radical_SAM"/>
    <property type="match status" value="1"/>
</dbReference>
<evidence type="ECO:0000313" key="5">
    <source>
        <dbReference type="EMBL" id="AQT42183.1"/>
    </source>
</evidence>
<keyword evidence="2" id="KW-0408">Iron</keyword>
<dbReference type="NCBIfam" id="NF033668">
    <property type="entry name" value="rSAM_PA0069"/>
    <property type="match status" value="1"/>
</dbReference>
<dbReference type="InterPro" id="IPR007197">
    <property type="entry name" value="rSAM"/>
</dbReference>
<dbReference type="SUPFAM" id="SSF102114">
    <property type="entry name" value="Radical SAM enzymes"/>
    <property type="match status" value="1"/>
</dbReference>
<dbReference type="GO" id="GO:0046872">
    <property type="term" value="F:metal ion binding"/>
    <property type="evidence" value="ECO:0007669"/>
    <property type="project" value="UniProtKB-KW"/>
</dbReference>
<dbReference type="PROSITE" id="PS51918">
    <property type="entry name" value="RADICAL_SAM"/>
    <property type="match status" value="1"/>
</dbReference>
<dbReference type="AlphaFoldDB" id="A0A1U9MA39"/>
<dbReference type="PANTHER" id="PTHR43432">
    <property type="entry name" value="SLR0285 PROTEIN"/>
    <property type="match status" value="1"/>
</dbReference>